<feature type="transmembrane region" description="Helical" evidence="1">
    <location>
        <begin position="7"/>
        <end position="27"/>
    </location>
</feature>
<keyword evidence="1" id="KW-0812">Transmembrane</keyword>
<keyword evidence="1" id="KW-0472">Membrane</keyword>
<proteinExistence type="predicted"/>
<gene>
    <name evidence="2" type="ORF">MNB_SM-7-164</name>
</gene>
<evidence type="ECO:0000313" key="2">
    <source>
        <dbReference type="EMBL" id="SFV54516.1"/>
    </source>
</evidence>
<keyword evidence="1" id="KW-1133">Transmembrane helix</keyword>
<dbReference type="EMBL" id="FPHB01000024">
    <property type="protein sequence ID" value="SFV54516.1"/>
    <property type="molecule type" value="Genomic_DNA"/>
</dbReference>
<protein>
    <submittedName>
        <fullName evidence="2">Putative periplasmic protein</fullName>
    </submittedName>
</protein>
<evidence type="ECO:0000256" key="1">
    <source>
        <dbReference type="SAM" id="Phobius"/>
    </source>
</evidence>
<accession>A0A1W1BLY9</accession>
<dbReference type="AlphaFoldDB" id="A0A1W1BLY9"/>
<organism evidence="2">
    <name type="scientific">hydrothermal vent metagenome</name>
    <dbReference type="NCBI Taxonomy" id="652676"/>
    <lineage>
        <taxon>unclassified sequences</taxon>
        <taxon>metagenomes</taxon>
        <taxon>ecological metagenomes</taxon>
    </lineage>
</organism>
<reference evidence="2" key="1">
    <citation type="submission" date="2016-10" db="EMBL/GenBank/DDBJ databases">
        <authorList>
            <person name="de Groot N.N."/>
        </authorList>
    </citation>
    <scope>NUCLEOTIDE SEQUENCE</scope>
</reference>
<name>A0A1W1BLY9_9ZZZZ</name>
<sequence>MKQILKWFSLLFAVSVAIFVIFLLYTINGEEPIIKQKSFAPITQKKEQNKEALWLDHLVKRKKRDYFFPVTEVYIKMDLVKYIPPQKPMQLVVNDLDPYQIFCLKEELRDHKVGYFFKKTKEKTELFVYSKDRKRLNDLIKVLKKYQIDAKIVKR</sequence>